<evidence type="ECO:0008006" key="3">
    <source>
        <dbReference type="Google" id="ProtNLM"/>
    </source>
</evidence>
<sequence>MDVVHCLQGLNSSGELLIKEVGTTQENTLSSMETSTPSVPPAVAPTGTGMEGSPAGASEEPKRVKFLTRRERREVARTQKVQELCGTGDESAAVAEIVAGVRPLGEFRLTRQTADTLSDSTQKYRCDWSVVGVPKEFAFSSHQIPDPEDYLLVSKAHAELQISCLHSKLDVMKNDYMRLWSRLKAVADGIHAIDPRELRDILSQFPPPPPEKSGKRYLGSGASGAFMKNIAQLASSAAAKGGPPSSADGEMRAGSGGAFKRQPPMPPQPPPFPPRRGPSHASPSGGVLQPQPPPDPPSAYDPRGGGPMAAQPAPSFHRDRGTHTHGNRERERESSPVRPAAYAHAAAASDRFPPSRSPLDPSPEGSASFHQPHPHRQTHHTNPPPAAHYPHPPPAPAYPNVATPYQPQSSQPVQHSKDLLYPVSAASAGQSFSASVPTASTGTAAGPGRGSFSSAGAGPGPLPGVMSAAGERERETPAERHGGWRLDMRVRSVCTHFPQEPNEIFFREGDLLHISWEDPSGWVYGQVLAREGIPVPGETEALLVLLTGWMPKTKIHSLTDRSF</sequence>
<reference evidence="2" key="1">
    <citation type="submission" date="2014-11" db="EMBL/GenBank/DDBJ databases">
        <authorList>
            <person name="Otto D Thomas"/>
            <person name="Naeem Raeece"/>
        </authorList>
    </citation>
    <scope>NUCLEOTIDE SEQUENCE</scope>
</reference>
<feature type="compositionally biased region" description="Pro residues" evidence="1">
    <location>
        <begin position="263"/>
        <end position="276"/>
    </location>
</feature>
<feature type="compositionally biased region" description="Pro residues" evidence="1">
    <location>
        <begin position="290"/>
        <end position="299"/>
    </location>
</feature>
<feature type="compositionally biased region" description="Pro residues" evidence="1">
    <location>
        <begin position="382"/>
        <end position="397"/>
    </location>
</feature>
<dbReference type="VEuPathDB" id="CryptoDB:Cvel_4472"/>
<evidence type="ECO:0000313" key="2">
    <source>
        <dbReference type="EMBL" id="CEM26454.1"/>
    </source>
</evidence>
<dbReference type="InterPro" id="IPR036028">
    <property type="entry name" value="SH3-like_dom_sf"/>
</dbReference>
<dbReference type="AlphaFoldDB" id="A0A0G4GBC9"/>
<feature type="compositionally biased region" description="Basic and acidic residues" evidence="1">
    <location>
        <begin position="316"/>
        <end position="335"/>
    </location>
</feature>
<feature type="region of interest" description="Disordered" evidence="1">
    <location>
        <begin position="29"/>
        <end position="61"/>
    </location>
</feature>
<feature type="compositionally biased region" description="Low complexity" evidence="1">
    <location>
        <begin position="444"/>
        <end position="456"/>
    </location>
</feature>
<dbReference type="PANTHER" id="PTHR45725">
    <property type="entry name" value="FORMIN HOMOLOGY 2 FAMILY MEMBER"/>
    <property type="match status" value="1"/>
</dbReference>
<name>A0A0G4GBC9_9ALVE</name>
<organism evidence="2">
    <name type="scientific">Chromera velia CCMP2878</name>
    <dbReference type="NCBI Taxonomy" id="1169474"/>
    <lineage>
        <taxon>Eukaryota</taxon>
        <taxon>Sar</taxon>
        <taxon>Alveolata</taxon>
        <taxon>Colpodellida</taxon>
        <taxon>Chromeraceae</taxon>
        <taxon>Chromera</taxon>
    </lineage>
</organism>
<feature type="region of interest" description="Disordered" evidence="1">
    <location>
        <begin position="236"/>
        <end position="415"/>
    </location>
</feature>
<dbReference type="Gene3D" id="2.30.30.40">
    <property type="entry name" value="SH3 Domains"/>
    <property type="match status" value="1"/>
</dbReference>
<feature type="region of interest" description="Disordered" evidence="1">
    <location>
        <begin position="433"/>
        <end position="470"/>
    </location>
</feature>
<dbReference type="InterPro" id="IPR051425">
    <property type="entry name" value="Formin_Homology"/>
</dbReference>
<evidence type="ECO:0000256" key="1">
    <source>
        <dbReference type="SAM" id="MobiDB-lite"/>
    </source>
</evidence>
<accession>A0A0G4GBC9</accession>
<feature type="region of interest" description="Disordered" evidence="1">
    <location>
        <begin position="201"/>
        <end position="220"/>
    </location>
</feature>
<gene>
    <name evidence="2" type="ORF">Cvel_4472</name>
</gene>
<dbReference type="EMBL" id="CDMZ01001059">
    <property type="protein sequence ID" value="CEM26454.1"/>
    <property type="molecule type" value="Genomic_DNA"/>
</dbReference>
<protein>
    <recommendedName>
        <fullName evidence="3">SH3 domain-containing protein</fullName>
    </recommendedName>
</protein>
<dbReference type="SUPFAM" id="SSF50044">
    <property type="entry name" value="SH3-domain"/>
    <property type="match status" value="1"/>
</dbReference>
<feature type="compositionally biased region" description="Low complexity" evidence="1">
    <location>
        <begin position="236"/>
        <end position="247"/>
    </location>
</feature>
<proteinExistence type="predicted"/>